<feature type="region of interest" description="Disordered" evidence="1">
    <location>
        <begin position="38"/>
        <end position="84"/>
    </location>
</feature>
<reference evidence="6" key="1">
    <citation type="journal article" date="2019" name="Int. J. Syst. Evol. Microbiol.">
        <title>The Global Catalogue of Microorganisms (GCM) 10K type strain sequencing project: providing services to taxonomists for standard genome sequencing and annotation.</title>
        <authorList>
            <consortium name="The Broad Institute Genomics Platform"/>
            <consortium name="The Broad Institute Genome Sequencing Center for Infectious Disease"/>
            <person name="Wu L."/>
            <person name="Ma J."/>
        </authorList>
    </citation>
    <scope>NUCLEOTIDE SEQUENCE [LARGE SCALE GENOMIC DNA]</scope>
    <source>
        <strain evidence="6">CCM 7427</strain>
    </source>
</reference>
<dbReference type="SUPFAM" id="SSF54427">
    <property type="entry name" value="NTF2-like"/>
    <property type="match status" value="1"/>
</dbReference>
<feature type="compositionally biased region" description="Polar residues" evidence="1">
    <location>
        <begin position="43"/>
        <end position="53"/>
    </location>
</feature>
<dbReference type="InterPro" id="IPR032710">
    <property type="entry name" value="NTF2-like_dom_sf"/>
</dbReference>
<dbReference type="RefSeq" id="WP_386831240.1">
    <property type="nucleotide sequence ID" value="NZ_JBHUNP010000001.1"/>
</dbReference>
<gene>
    <name evidence="5" type="ORF">ACFSX5_01880</name>
</gene>
<keyword evidence="2" id="KW-0812">Transmembrane</keyword>
<feature type="signal peptide" evidence="3">
    <location>
        <begin position="1"/>
        <end position="23"/>
    </location>
</feature>
<dbReference type="PANTHER" id="PTHR41542">
    <property type="entry name" value="BLL5807 PROTEIN"/>
    <property type="match status" value="1"/>
</dbReference>
<evidence type="ECO:0000259" key="4">
    <source>
        <dbReference type="SMART" id="SM00978"/>
    </source>
</evidence>
<dbReference type="PANTHER" id="PTHR41542:SF1">
    <property type="entry name" value="BLL5807 PROTEIN"/>
    <property type="match status" value="1"/>
</dbReference>
<name>A0ABW5QFN3_9HYPH</name>
<feature type="domain" description="Tim44-like" evidence="4">
    <location>
        <begin position="172"/>
        <end position="319"/>
    </location>
</feature>
<feature type="transmembrane region" description="Helical" evidence="2">
    <location>
        <begin position="104"/>
        <end position="137"/>
    </location>
</feature>
<dbReference type="InterPro" id="IPR007379">
    <property type="entry name" value="Tim44-like_dom"/>
</dbReference>
<evidence type="ECO:0000256" key="2">
    <source>
        <dbReference type="SAM" id="Phobius"/>
    </source>
</evidence>
<evidence type="ECO:0000313" key="5">
    <source>
        <dbReference type="EMBL" id="MFD2646538.1"/>
    </source>
</evidence>
<keyword evidence="3" id="KW-0732">Signal</keyword>
<dbReference type="Pfam" id="PF04280">
    <property type="entry name" value="Tim44"/>
    <property type="match status" value="1"/>
</dbReference>
<feature type="chain" id="PRO_5045694458" evidence="3">
    <location>
        <begin position="24"/>
        <end position="320"/>
    </location>
</feature>
<evidence type="ECO:0000256" key="1">
    <source>
        <dbReference type="SAM" id="MobiDB-lite"/>
    </source>
</evidence>
<keyword evidence="2" id="KW-1133">Transmembrane helix</keyword>
<sequence length="320" mass="33980">MFSNKGFRLAGLLSALVVIFSMATVDYAEARARGGFGSRGGRTYSTPAPTNTAPGPRAPIDRSMTQNQPTSTARNPAAPTAQPRGGVFNGFGGTLFRGLMLGGLFGLLLGTGFGGIGGLLSLLFQVMLIGGAAYLVMRLLRGGRPATANGAPYTGSNPPGGRPMPNFGGLGSGGATRPAARKTDPDEIGVTNADLDTFEDMLNRVQSSYGREDYAALRELTTPEMMGFLAEELATNASRGQINRLEDIKLLQGDVSESWREGVTDYATVAMRYQLRDWSVDRASNSVVAGNPDELEEATELWTFVRQRGGSWKLSAIQQA</sequence>
<organism evidence="5 6">
    <name type="scientific">Devosia albogilva</name>
    <dbReference type="NCBI Taxonomy" id="429726"/>
    <lineage>
        <taxon>Bacteria</taxon>
        <taxon>Pseudomonadati</taxon>
        <taxon>Pseudomonadota</taxon>
        <taxon>Alphaproteobacteria</taxon>
        <taxon>Hyphomicrobiales</taxon>
        <taxon>Devosiaceae</taxon>
        <taxon>Devosia</taxon>
    </lineage>
</organism>
<keyword evidence="6" id="KW-1185">Reference proteome</keyword>
<comment type="caution">
    <text evidence="5">The sequence shown here is derived from an EMBL/GenBank/DDBJ whole genome shotgun (WGS) entry which is preliminary data.</text>
</comment>
<evidence type="ECO:0000256" key="3">
    <source>
        <dbReference type="SAM" id="SignalP"/>
    </source>
</evidence>
<dbReference type="Proteomes" id="UP001597521">
    <property type="component" value="Unassembled WGS sequence"/>
</dbReference>
<evidence type="ECO:0000313" key="6">
    <source>
        <dbReference type="Proteomes" id="UP001597521"/>
    </source>
</evidence>
<dbReference type="SMART" id="SM00978">
    <property type="entry name" value="Tim44"/>
    <property type="match status" value="1"/>
</dbReference>
<protein>
    <submittedName>
        <fullName evidence="5">Tim44 domain-containing protein</fullName>
    </submittedName>
</protein>
<dbReference type="Gene3D" id="3.10.450.240">
    <property type="match status" value="1"/>
</dbReference>
<accession>A0ABW5QFN3</accession>
<feature type="compositionally biased region" description="Polar residues" evidence="1">
    <location>
        <begin position="63"/>
        <end position="74"/>
    </location>
</feature>
<proteinExistence type="predicted"/>
<dbReference type="EMBL" id="JBHUNP010000001">
    <property type="protein sequence ID" value="MFD2646538.1"/>
    <property type="molecule type" value="Genomic_DNA"/>
</dbReference>
<keyword evidence="2" id="KW-0472">Membrane</keyword>